<dbReference type="InterPro" id="IPR004089">
    <property type="entry name" value="MCPsignal_dom"/>
</dbReference>
<evidence type="ECO:0000313" key="8">
    <source>
        <dbReference type="Proteomes" id="UP000268192"/>
    </source>
</evidence>
<sequence>MAQGTDALNERLDFIGIDKAARDRMRSLQPIIAAVIGDAMAKFYDKVRATPQTSQFFSNEGQMKGAKARQESHWDVIAKAEYDASYVDGVNKVGRAHARLGLEPRWYIGGYALVIEDLIASIVRERWPSRFGRSGRAPLAADIAVVVKAALLDMDYAISVYLETLANERKAAEEARLKTEEDQSVAMAAFGRALQALAEGDLQSHMPSDLPENFRGMANDYNNAVQSLKGTISDARGAADQISIGADSISQAADDLSHRTEQQAASLEESSAALHQLTESVKVTAASAQKAAHVVDKAKEEADRSGEVVAKAVGAMGAIETSSDEIAKIIVVIDEIAFQTNLLALNAGVEAARAGDAGRGFAVVAQEVRELAQRCAAAAKEIKGLITISSEQVRSGVTLVDSTGEALNSIIQRISDINALVTEIASAAREQSTGLAEVNSAINQMDEITQRNAAMVEETTAETHALRGEAVRLTEQMAQFRIEAAREQVAASRRPRSFAA</sequence>
<proteinExistence type="inferred from homology"/>
<dbReference type="InterPro" id="IPR039379">
    <property type="entry name" value="Protoglobin_sensor_dom"/>
</dbReference>
<organism evidence="7 8">
    <name type="scientific">Georhizobium profundi</name>
    <dbReference type="NCBI Taxonomy" id="2341112"/>
    <lineage>
        <taxon>Bacteria</taxon>
        <taxon>Pseudomonadati</taxon>
        <taxon>Pseudomonadota</taxon>
        <taxon>Alphaproteobacteria</taxon>
        <taxon>Hyphomicrobiales</taxon>
        <taxon>Rhizobiaceae</taxon>
        <taxon>Georhizobium</taxon>
    </lineage>
</organism>
<keyword evidence="2" id="KW-0145">Chemotaxis</keyword>
<accession>A0A3Q8XL48</accession>
<dbReference type="CDD" id="cd01068">
    <property type="entry name" value="globin_sensor"/>
    <property type="match status" value="1"/>
</dbReference>
<comment type="subcellular location">
    <subcellularLocation>
        <location evidence="1">Membrane</location>
    </subcellularLocation>
</comment>
<dbReference type="PRINTS" id="PR00260">
    <property type="entry name" value="CHEMTRNSDUCR"/>
</dbReference>
<evidence type="ECO:0000256" key="3">
    <source>
        <dbReference type="ARBA" id="ARBA00029447"/>
    </source>
</evidence>
<dbReference type="PANTHER" id="PTHR43531">
    <property type="entry name" value="PROTEIN ICFG"/>
    <property type="match status" value="1"/>
</dbReference>
<evidence type="ECO:0000256" key="4">
    <source>
        <dbReference type="PROSITE-ProRule" id="PRU00284"/>
    </source>
</evidence>
<dbReference type="Pfam" id="PF00015">
    <property type="entry name" value="MCPsignal"/>
    <property type="match status" value="1"/>
</dbReference>
<keyword evidence="8" id="KW-1185">Reference proteome</keyword>
<dbReference type="PANTHER" id="PTHR43531:SF11">
    <property type="entry name" value="METHYL-ACCEPTING CHEMOTAXIS PROTEIN 3"/>
    <property type="match status" value="1"/>
</dbReference>
<dbReference type="AlphaFoldDB" id="A0A3Q8XL48"/>
<reference evidence="7 8" key="1">
    <citation type="submission" date="2018-09" db="EMBL/GenBank/DDBJ databases">
        <title>Marinorhizobium profundi gen. nov., sp. nov., isolated from a deep-sea sediment sample from the New Britain Trench and proposal of Marinorhizobiaceae fam. nov. in the order Rhizobiales of the class Alphaproteobacteria.</title>
        <authorList>
            <person name="Cao J."/>
        </authorList>
    </citation>
    <scope>NUCLEOTIDE SEQUENCE [LARGE SCALE GENOMIC DNA]</scope>
    <source>
        <strain evidence="7 8">WS11</strain>
    </source>
</reference>
<evidence type="ECO:0000259" key="6">
    <source>
        <dbReference type="PROSITE" id="PS50885"/>
    </source>
</evidence>
<evidence type="ECO:0000256" key="1">
    <source>
        <dbReference type="ARBA" id="ARBA00004370"/>
    </source>
</evidence>
<dbReference type="SMART" id="SM00283">
    <property type="entry name" value="MA"/>
    <property type="match status" value="1"/>
</dbReference>
<dbReference type="PROSITE" id="PS50111">
    <property type="entry name" value="CHEMOTAXIS_TRANSDUC_2"/>
    <property type="match status" value="1"/>
</dbReference>
<dbReference type="InterPro" id="IPR003660">
    <property type="entry name" value="HAMP_dom"/>
</dbReference>
<dbReference type="InterPro" id="IPR044398">
    <property type="entry name" value="Globin-sensor_dom"/>
</dbReference>
<dbReference type="EMBL" id="CP032509">
    <property type="protein sequence ID" value="AZN70092.1"/>
    <property type="molecule type" value="Genomic_DNA"/>
</dbReference>
<dbReference type="Proteomes" id="UP000268192">
    <property type="component" value="Chromosome"/>
</dbReference>
<protein>
    <submittedName>
        <fullName evidence="7">Globin-coupled sensor protein</fullName>
    </submittedName>
</protein>
<dbReference type="InterPro" id="IPR051310">
    <property type="entry name" value="MCP_chemotaxis"/>
</dbReference>
<dbReference type="CDD" id="cd11386">
    <property type="entry name" value="MCP_signal"/>
    <property type="match status" value="1"/>
</dbReference>
<dbReference type="GO" id="GO:0006935">
    <property type="term" value="P:chemotaxis"/>
    <property type="evidence" value="ECO:0007669"/>
    <property type="project" value="UniProtKB-KW"/>
</dbReference>
<dbReference type="SUPFAM" id="SSF46458">
    <property type="entry name" value="Globin-like"/>
    <property type="match status" value="1"/>
</dbReference>
<evidence type="ECO:0000256" key="2">
    <source>
        <dbReference type="ARBA" id="ARBA00022500"/>
    </source>
</evidence>
<comment type="similarity">
    <text evidence="3">Belongs to the methyl-accepting chemotaxis (MCP) protein family.</text>
</comment>
<dbReference type="Gene3D" id="1.10.490.10">
    <property type="entry name" value="Globins"/>
    <property type="match status" value="1"/>
</dbReference>
<feature type="domain" description="Methyl-accepting transducer" evidence="5">
    <location>
        <begin position="238"/>
        <end position="467"/>
    </location>
</feature>
<gene>
    <name evidence="7" type="ORF">D5400_01320</name>
</gene>
<dbReference type="InterPro" id="IPR009050">
    <property type="entry name" value="Globin-like_sf"/>
</dbReference>
<dbReference type="GO" id="GO:0019825">
    <property type="term" value="F:oxygen binding"/>
    <property type="evidence" value="ECO:0007669"/>
    <property type="project" value="InterPro"/>
</dbReference>
<dbReference type="KEGG" id="abaw:D5400_01320"/>
<dbReference type="SUPFAM" id="SSF58104">
    <property type="entry name" value="Methyl-accepting chemotaxis protein (MCP) signaling domain"/>
    <property type="match status" value="1"/>
</dbReference>
<dbReference type="InterPro" id="IPR004090">
    <property type="entry name" value="Chemotax_Me-accpt_rcpt"/>
</dbReference>
<dbReference type="GO" id="GO:0004888">
    <property type="term" value="F:transmembrane signaling receptor activity"/>
    <property type="evidence" value="ECO:0007669"/>
    <property type="project" value="InterPro"/>
</dbReference>
<dbReference type="PROSITE" id="PS50885">
    <property type="entry name" value="HAMP"/>
    <property type="match status" value="1"/>
</dbReference>
<dbReference type="Pfam" id="PF11563">
    <property type="entry name" value="Protoglobin"/>
    <property type="match status" value="1"/>
</dbReference>
<dbReference type="Gene3D" id="1.10.287.950">
    <property type="entry name" value="Methyl-accepting chemotaxis protein"/>
    <property type="match status" value="1"/>
</dbReference>
<evidence type="ECO:0000259" key="5">
    <source>
        <dbReference type="PROSITE" id="PS50111"/>
    </source>
</evidence>
<dbReference type="FunFam" id="1.10.287.950:FF:000001">
    <property type="entry name" value="Methyl-accepting chemotaxis sensory transducer"/>
    <property type="match status" value="1"/>
</dbReference>
<dbReference type="GO" id="GO:0020037">
    <property type="term" value="F:heme binding"/>
    <property type="evidence" value="ECO:0007669"/>
    <property type="project" value="InterPro"/>
</dbReference>
<dbReference type="GO" id="GO:0007165">
    <property type="term" value="P:signal transduction"/>
    <property type="evidence" value="ECO:0007669"/>
    <property type="project" value="UniProtKB-KW"/>
</dbReference>
<dbReference type="GO" id="GO:0016020">
    <property type="term" value="C:membrane"/>
    <property type="evidence" value="ECO:0007669"/>
    <property type="project" value="UniProtKB-SubCell"/>
</dbReference>
<feature type="domain" description="HAMP" evidence="6">
    <location>
        <begin position="181"/>
        <end position="233"/>
    </location>
</feature>
<dbReference type="InterPro" id="IPR012292">
    <property type="entry name" value="Globin/Proto"/>
</dbReference>
<name>A0A3Q8XL48_9HYPH</name>
<keyword evidence="4" id="KW-0807">Transducer</keyword>
<dbReference type="OrthoDB" id="266313at2"/>
<evidence type="ECO:0000313" key="7">
    <source>
        <dbReference type="EMBL" id="AZN70092.1"/>
    </source>
</evidence>
<dbReference type="RefSeq" id="WP_126006911.1">
    <property type="nucleotide sequence ID" value="NZ_CP032509.1"/>
</dbReference>